<organism evidence="1 2">
    <name type="scientific">Rattus norvegicus</name>
    <name type="common">Rat</name>
    <dbReference type="NCBI Taxonomy" id="10116"/>
    <lineage>
        <taxon>Eukaryota</taxon>
        <taxon>Metazoa</taxon>
        <taxon>Chordata</taxon>
        <taxon>Craniata</taxon>
        <taxon>Vertebrata</taxon>
        <taxon>Euteleostomi</taxon>
        <taxon>Mammalia</taxon>
        <taxon>Eutheria</taxon>
        <taxon>Euarchontoglires</taxon>
        <taxon>Glires</taxon>
        <taxon>Rodentia</taxon>
        <taxon>Myomorpha</taxon>
        <taxon>Muroidea</taxon>
        <taxon>Muridae</taxon>
        <taxon>Murinae</taxon>
        <taxon>Rattus</taxon>
    </lineage>
</organism>
<sequence length="105" mass="11051">MAFKQQPCVMCWRFSAHRAPSGQRGHVLGSHSQACRVAMLPGPAQPSPCAVVVEDPAVHISSGEHPRAISAFKPLRNPGEGSLSLLLGFLPLGGSIALKCAAELR</sequence>
<accession>A6K5I9</accession>
<reference evidence="1 2" key="1">
    <citation type="submission" date="2005-09" db="EMBL/GenBank/DDBJ databases">
        <authorList>
            <person name="Mural R.J."/>
            <person name="Li P.W."/>
            <person name="Adams M.D."/>
            <person name="Amanatides P.G."/>
            <person name="Baden-Tillson H."/>
            <person name="Barnstead M."/>
            <person name="Chin S.H."/>
            <person name="Dew I."/>
            <person name="Evans C.A."/>
            <person name="Ferriera S."/>
            <person name="Flanigan M."/>
            <person name="Fosler C."/>
            <person name="Glodek A."/>
            <person name="Gu Z."/>
            <person name="Holt R.A."/>
            <person name="Jennings D."/>
            <person name="Kraft C.L."/>
            <person name="Lu F."/>
            <person name="Nguyen T."/>
            <person name="Nusskern D.R."/>
            <person name="Pfannkoch C.M."/>
            <person name="Sitter C."/>
            <person name="Sutton G.G."/>
            <person name="Venter J.C."/>
            <person name="Wang Z."/>
            <person name="Woodage T."/>
            <person name="Zheng X.H."/>
            <person name="Zhong F."/>
        </authorList>
    </citation>
    <scope>NUCLEOTIDE SEQUENCE [LARGE SCALE GENOMIC DNA]</scope>
    <source>
        <strain>BN</strain>
        <strain evidence="2">Sprague-Dawley</strain>
    </source>
</reference>
<proteinExistence type="predicted"/>
<evidence type="ECO:0000313" key="1">
    <source>
        <dbReference type="EMBL" id="EDL75211.1"/>
    </source>
</evidence>
<evidence type="ECO:0000313" key="2">
    <source>
        <dbReference type="Proteomes" id="UP000234681"/>
    </source>
</evidence>
<name>A6K5I9_RAT</name>
<gene>
    <name evidence="1" type="ORF">rCG_62888</name>
</gene>
<dbReference type="EMBL" id="CH474021">
    <property type="protein sequence ID" value="EDL75211.1"/>
    <property type="molecule type" value="Genomic_DNA"/>
</dbReference>
<dbReference type="AlphaFoldDB" id="A6K5I9"/>
<protein>
    <submittedName>
        <fullName evidence="1">RCG62888</fullName>
    </submittedName>
</protein>
<dbReference type="Proteomes" id="UP000234681">
    <property type="component" value="Chromosome 18"/>
</dbReference>